<dbReference type="EMBL" id="CP129683">
    <property type="protein sequence ID" value="XDS49866.1"/>
    <property type="molecule type" value="Genomic_DNA"/>
</dbReference>
<dbReference type="EMBL" id="CP129675">
    <property type="protein sequence ID" value="XDS46756.1"/>
    <property type="molecule type" value="Genomic_DNA"/>
</dbReference>
<dbReference type="EMBL" id="CP129682">
    <property type="protein sequence ID" value="XDS48538.1"/>
    <property type="molecule type" value="Genomic_DNA"/>
</dbReference>
<sequence length="375" mass="40970">MKASAEKIHGEQGDSPARDFHIVTDLQWIWESFKSGEELLSGQWNFEHDLGLWPIPHLGENDALWIDPASLVANNAWRAHDGQPPILLLAPPDRWLDGLSQRLLDRPVAFRSVAEILDMHKLPEAFSERPWAQPAEGRISGFRAARRSLAQLQHDLLTVSDHGSGSRASTGPAHRRQAPEESIIRLEGHITDITEEWMVAVAGGVALAASPYCIHQGSPDGASSESEEIVTIFDLSATRQVASSIEAEGIAGKSGMPHFDEGHRSMALGIVGDALTQSHVQDDFAGMIDVAFRAERPPVILEIAPLWCSGPYGFSSTEQASILKAIASGRVGAAEESGCHAGADERAMRNEQDGTMKVFTAGPWMRQHYAQRYIR</sequence>
<protein>
    <submittedName>
        <fullName evidence="2">Uncharacterized protein</fullName>
    </submittedName>
</protein>
<accession>A0AB39UCR6</accession>
<name>A0AB39UCR6_9BIFI</name>
<evidence type="ECO:0000256" key="1">
    <source>
        <dbReference type="SAM" id="MobiDB-lite"/>
    </source>
</evidence>
<dbReference type="RefSeq" id="WP_369340837.1">
    <property type="nucleotide sequence ID" value="NZ_CP129675.1"/>
</dbReference>
<proteinExistence type="predicted"/>
<gene>
    <name evidence="4" type="ORF">QN062_05460</name>
    <name evidence="3" type="ORF">QN216_09470</name>
    <name evidence="2" type="ORF">QN217_00995</name>
</gene>
<evidence type="ECO:0000313" key="2">
    <source>
        <dbReference type="EMBL" id="XDS46756.1"/>
    </source>
</evidence>
<feature type="region of interest" description="Disordered" evidence="1">
    <location>
        <begin position="160"/>
        <end position="181"/>
    </location>
</feature>
<dbReference type="AlphaFoldDB" id="A0AB39UCR6"/>
<evidence type="ECO:0000313" key="4">
    <source>
        <dbReference type="EMBL" id="XDS49866.1"/>
    </source>
</evidence>
<reference evidence="2" key="1">
    <citation type="submission" date="2023-07" db="EMBL/GenBank/DDBJ databases">
        <title>Bifidobacterium aquikefiriaerophilum sp. nov. and Bifidobacterium eccum sp. nov., isolated from water kefir.</title>
        <authorList>
            <person name="Breselge S."/>
            <person name="Bellassi P."/>
            <person name="Barcenilla C."/>
            <person name="Alvarez-Ordonez A."/>
            <person name="Morelli L."/>
            <person name="Cotter P.D."/>
        </authorList>
    </citation>
    <scope>NUCLEOTIDE SEQUENCE</scope>
    <source>
        <strain evidence="4">WK012_4_13</strain>
        <strain evidence="3">WK013_4_14</strain>
        <strain evidence="2">WK048_4_13</strain>
    </source>
</reference>
<organism evidence="2">
    <name type="scientific">Bifidobacterium fermentum</name>
    <dbReference type="NCBI Taxonomy" id="3059035"/>
    <lineage>
        <taxon>Bacteria</taxon>
        <taxon>Bacillati</taxon>
        <taxon>Actinomycetota</taxon>
        <taxon>Actinomycetes</taxon>
        <taxon>Bifidobacteriales</taxon>
        <taxon>Bifidobacteriaceae</taxon>
        <taxon>Bifidobacterium</taxon>
    </lineage>
</organism>
<dbReference type="KEGG" id="bfk:QN062_05460"/>
<evidence type="ECO:0000313" key="3">
    <source>
        <dbReference type="EMBL" id="XDS48538.1"/>
    </source>
</evidence>